<dbReference type="EMBL" id="AZGB01000006">
    <property type="protein sequence ID" value="KRM07548.1"/>
    <property type="molecule type" value="Genomic_DNA"/>
</dbReference>
<evidence type="ECO:0000256" key="1">
    <source>
        <dbReference type="ARBA" id="ARBA00022737"/>
    </source>
</evidence>
<dbReference type="Proteomes" id="UP000051451">
    <property type="component" value="Unassembled WGS sequence"/>
</dbReference>
<dbReference type="InterPro" id="IPR001313">
    <property type="entry name" value="Pumilio_RNA-bd_rpt"/>
</dbReference>
<proteinExistence type="predicted"/>
<dbReference type="PROSITE" id="PS50302">
    <property type="entry name" value="PUM"/>
    <property type="match status" value="1"/>
</dbReference>
<gene>
    <name evidence="2" type="ORF">FC89_GL000235</name>
</gene>
<protein>
    <submittedName>
        <fullName evidence="2">Uncharacterized protein</fullName>
    </submittedName>
</protein>
<reference evidence="2 3" key="1">
    <citation type="journal article" date="2015" name="Genome Announc.">
        <title>Expanding the biotechnology potential of lactobacilli through comparative genomics of 213 strains and associated genera.</title>
        <authorList>
            <person name="Sun Z."/>
            <person name="Harris H.M."/>
            <person name="McCann A."/>
            <person name="Guo C."/>
            <person name="Argimon S."/>
            <person name="Zhang W."/>
            <person name="Yang X."/>
            <person name="Jeffery I.B."/>
            <person name="Cooney J.C."/>
            <person name="Kagawa T.F."/>
            <person name="Liu W."/>
            <person name="Song Y."/>
            <person name="Salvetti E."/>
            <person name="Wrobel A."/>
            <person name="Rasinkangas P."/>
            <person name="Parkhill J."/>
            <person name="Rea M.C."/>
            <person name="O'Sullivan O."/>
            <person name="Ritari J."/>
            <person name="Douillard F.P."/>
            <person name="Paul Ross R."/>
            <person name="Yang R."/>
            <person name="Briner A.E."/>
            <person name="Felis G.E."/>
            <person name="de Vos W.M."/>
            <person name="Barrangou R."/>
            <person name="Klaenhammer T.R."/>
            <person name="Caufield P.W."/>
            <person name="Cui Y."/>
            <person name="Zhang H."/>
            <person name="O'Toole P.W."/>
        </authorList>
    </citation>
    <scope>NUCLEOTIDE SEQUENCE [LARGE SCALE GENOMIC DNA]</scope>
    <source>
        <strain evidence="2 3">DSM 18630</strain>
    </source>
</reference>
<comment type="caution">
    <text evidence="2">The sequence shown here is derived from an EMBL/GenBank/DDBJ whole genome shotgun (WGS) entry which is preliminary data.</text>
</comment>
<evidence type="ECO:0000313" key="2">
    <source>
        <dbReference type="EMBL" id="KRM07548.1"/>
    </source>
</evidence>
<dbReference type="PATRIC" id="fig|1423750.3.peg.237"/>
<dbReference type="GeneID" id="98318292"/>
<organism evidence="2 3">
    <name type="scientific">Liquorilactobacillus ghanensis DSM 18630</name>
    <dbReference type="NCBI Taxonomy" id="1423750"/>
    <lineage>
        <taxon>Bacteria</taxon>
        <taxon>Bacillati</taxon>
        <taxon>Bacillota</taxon>
        <taxon>Bacilli</taxon>
        <taxon>Lactobacillales</taxon>
        <taxon>Lactobacillaceae</taxon>
        <taxon>Liquorilactobacillus</taxon>
    </lineage>
</organism>
<keyword evidence="1" id="KW-0677">Repeat</keyword>
<keyword evidence="3" id="KW-1185">Reference proteome</keyword>
<dbReference type="GO" id="GO:0003723">
    <property type="term" value="F:RNA binding"/>
    <property type="evidence" value="ECO:0007669"/>
    <property type="project" value="InterPro"/>
</dbReference>
<sequence>MKNTAEVTKQAQEFLKRLSINKYLETPIYSRKVINLMRHLQRNSFYIIENLLVPPFIEKPTLTDLDNLVLALNKEILQQNLIITRSDRYANHILDTLIEIQKQDKEKEIANILKTSQHEFELSDYLDNFTMTNGFVPIGDQPPLRLILEAQNAKNVLNNI</sequence>
<accession>A0A0R1W007</accession>
<dbReference type="AlphaFoldDB" id="A0A0R1W007"/>
<evidence type="ECO:0000313" key="3">
    <source>
        <dbReference type="Proteomes" id="UP000051451"/>
    </source>
</evidence>
<dbReference type="RefSeq" id="WP_057871034.1">
    <property type="nucleotide sequence ID" value="NZ_AZGB01000006.1"/>
</dbReference>
<name>A0A0R1W007_9LACO</name>